<protein>
    <submittedName>
        <fullName evidence="2">LsdA family protein</fullName>
    </submittedName>
</protein>
<evidence type="ECO:0000313" key="3">
    <source>
        <dbReference type="Proteomes" id="UP000275480"/>
    </source>
</evidence>
<dbReference type="Proteomes" id="UP000275480">
    <property type="component" value="Unassembled WGS sequence"/>
</dbReference>
<feature type="chain" id="PRO_5044504781" evidence="1">
    <location>
        <begin position="22"/>
        <end position="357"/>
    </location>
</feature>
<keyword evidence="1" id="KW-0732">Signal</keyword>
<evidence type="ECO:0000313" key="2">
    <source>
        <dbReference type="EMBL" id="RMZ44072.1"/>
    </source>
</evidence>
<dbReference type="EMBL" id="QQZZ01000087">
    <property type="protein sequence ID" value="RMZ44072.1"/>
    <property type="molecule type" value="Genomic_DNA"/>
</dbReference>
<comment type="caution">
    <text evidence="2">The sequence shown here is derived from an EMBL/GenBank/DDBJ whole genome shotgun (WGS) entry which is preliminary data.</text>
</comment>
<gene>
    <name evidence="2" type="ORF">CA14_004083</name>
</gene>
<reference evidence="2 3" key="1">
    <citation type="submission" date="2018-07" db="EMBL/GenBank/DDBJ databases">
        <title>Identification of spontaneous genetic mutation associated with occurrence of a yellow conidial color mutant of Aspergillus flavus.</title>
        <authorList>
            <person name="Chang P.-K."/>
            <person name="Mack B.M."/>
            <person name="Scharfenstein L."/>
            <person name="Gilbert M.K."/>
        </authorList>
    </citation>
    <scope>NUCLEOTIDE SEQUENCE [LARGE SCALE GENOMIC DNA]</scope>
    <source>
        <strain evidence="2 3">CA14</strain>
    </source>
</reference>
<sequence>MPLNTHIIIILLVSVISHCLAFPSIWPRADIPLPDGMPNPSEEQLKKIQLRAHGTLPNTPLPSKISKDGITNLQLIAFNELFEVAFYNELLLNITKNVPGYKIPNPKKRDFIVESLVAILAQEKLHALTANQGLEHFKIEPVQPCRYYFPVSDFDSAIALAATFTDLVIATLQDVIVRFADNSDVDLTRVIAATIGNEGEQQGWFRVNQGKIPSELPTLTTGDLNFAFTAVQAFIIPGSCPNLDDIALTTFKSLDILTPPEPKTQFILVSWESEYEVKGDKLWLTYVNQLNVPIVEELKIVSHKDGKKIIAKAFFPYHENLMNGLTIAAVTKSAGPFAGVNDVAQETLFGPGLIIVN</sequence>
<proteinExistence type="predicted"/>
<dbReference type="AlphaFoldDB" id="A0AB74CFG2"/>
<accession>A0AB74CFG2</accession>
<organism evidence="2 3">
    <name type="scientific">Aspergillus flavus</name>
    <dbReference type="NCBI Taxonomy" id="5059"/>
    <lineage>
        <taxon>Eukaryota</taxon>
        <taxon>Fungi</taxon>
        <taxon>Dikarya</taxon>
        <taxon>Ascomycota</taxon>
        <taxon>Pezizomycotina</taxon>
        <taxon>Eurotiomycetes</taxon>
        <taxon>Eurotiomycetidae</taxon>
        <taxon>Eurotiales</taxon>
        <taxon>Aspergillaceae</taxon>
        <taxon>Aspergillus</taxon>
        <taxon>Aspergillus subgen. Circumdati</taxon>
    </lineage>
</organism>
<name>A0AB74CFG2_ASPFL</name>
<evidence type="ECO:0000256" key="1">
    <source>
        <dbReference type="SAM" id="SignalP"/>
    </source>
</evidence>
<feature type="signal peptide" evidence="1">
    <location>
        <begin position="1"/>
        <end position="21"/>
    </location>
</feature>